<feature type="binding site" evidence="10">
    <location>
        <position position="56"/>
    </location>
    <ligand>
        <name>Zn(2+)</name>
        <dbReference type="ChEBI" id="CHEBI:29105"/>
    </ligand>
</feature>
<keyword evidence="7" id="KW-0804">Transcription</keyword>
<dbReference type="InterPro" id="IPR013087">
    <property type="entry name" value="Znf_C2H2_type"/>
</dbReference>
<evidence type="ECO:0000256" key="2">
    <source>
        <dbReference type="ARBA" id="ARBA00022723"/>
    </source>
</evidence>
<evidence type="ECO:0000256" key="7">
    <source>
        <dbReference type="ARBA" id="ARBA00023163"/>
    </source>
</evidence>
<dbReference type="VEuPathDB" id="VectorBase:AEPI004793"/>
<keyword evidence="8" id="KW-0539">Nucleus</keyword>
<dbReference type="Gene3D" id="3.40.1800.20">
    <property type="match status" value="1"/>
</dbReference>
<dbReference type="Pfam" id="PF00096">
    <property type="entry name" value="zf-C2H2"/>
    <property type="match status" value="3"/>
</dbReference>
<dbReference type="Gene3D" id="3.30.160.60">
    <property type="entry name" value="Classic Zinc Finger"/>
    <property type="match status" value="5"/>
</dbReference>
<feature type="region of interest" description="Disordered" evidence="11">
    <location>
        <begin position="126"/>
        <end position="149"/>
    </location>
</feature>
<dbReference type="GO" id="GO:0000981">
    <property type="term" value="F:DNA-binding transcription factor activity, RNA polymerase II-specific"/>
    <property type="evidence" value="ECO:0007669"/>
    <property type="project" value="TreeGrafter"/>
</dbReference>
<dbReference type="SMART" id="SM00868">
    <property type="entry name" value="zf-AD"/>
    <property type="match status" value="1"/>
</dbReference>
<keyword evidence="15" id="KW-1185">Reference proteome</keyword>
<feature type="binding site" evidence="10">
    <location>
        <position position="10"/>
    </location>
    <ligand>
        <name>Zn(2+)</name>
        <dbReference type="ChEBI" id="CHEBI:29105"/>
    </ligand>
</feature>
<reference evidence="15" key="1">
    <citation type="submission" date="2013-03" db="EMBL/GenBank/DDBJ databases">
        <title>The Genome Sequence of Anopheles epiroticus epiroticus2.</title>
        <authorList>
            <consortium name="The Broad Institute Genomics Platform"/>
            <person name="Neafsey D.E."/>
            <person name="Howell P."/>
            <person name="Walker B."/>
            <person name="Young S.K."/>
            <person name="Zeng Q."/>
            <person name="Gargeya S."/>
            <person name="Fitzgerald M."/>
            <person name="Haas B."/>
            <person name="Abouelleil A."/>
            <person name="Allen A.W."/>
            <person name="Alvarado L."/>
            <person name="Arachchi H.M."/>
            <person name="Berlin A.M."/>
            <person name="Chapman S.B."/>
            <person name="Gainer-Dewar J."/>
            <person name="Goldberg J."/>
            <person name="Griggs A."/>
            <person name="Gujja S."/>
            <person name="Hansen M."/>
            <person name="Howarth C."/>
            <person name="Imamovic A."/>
            <person name="Ireland A."/>
            <person name="Larimer J."/>
            <person name="McCowan C."/>
            <person name="Murphy C."/>
            <person name="Pearson M."/>
            <person name="Poon T.W."/>
            <person name="Priest M."/>
            <person name="Roberts A."/>
            <person name="Saif S."/>
            <person name="Shea T."/>
            <person name="Sisk P."/>
            <person name="Sykes S."/>
            <person name="Wortman J."/>
            <person name="Nusbaum C."/>
            <person name="Birren B."/>
        </authorList>
    </citation>
    <scope>NUCLEOTIDE SEQUENCE [LARGE SCALE GENOMIC DNA]</scope>
    <source>
        <strain evidence="15">Epiroticus2</strain>
    </source>
</reference>
<evidence type="ECO:0000256" key="11">
    <source>
        <dbReference type="SAM" id="MobiDB-lite"/>
    </source>
</evidence>
<feature type="binding site" evidence="10">
    <location>
        <position position="7"/>
    </location>
    <ligand>
        <name>Zn(2+)</name>
        <dbReference type="ChEBI" id="CHEBI:29105"/>
    </ligand>
</feature>
<comment type="subcellular location">
    <subcellularLocation>
        <location evidence="1">Nucleus</location>
    </subcellularLocation>
</comment>
<reference evidence="14" key="2">
    <citation type="submission" date="2020-05" db="UniProtKB">
        <authorList>
            <consortium name="EnsemblMetazoa"/>
        </authorList>
    </citation>
    <scope>IDENTIFICATION</scope>
    <source>
        <strain evidence="14">Epiroticus2</strain>
    </source>
</reference>
<evidence type="ECO:0000313" key="15">
    <source>
        <dbReference type="Proteomes" id="UP000075885"/>
    </source>
</evidence>
<dbReference type="STRING" id="199890.A0A182PCY8"/>
<dbReference type="SUPFAM" id="SSF57667">
    <property type="entry name" value="beta-beta-alpha zinc fingers"/>
    <property type="match status" value="3"/>
</dbReference>
<accession>A0A182PCY8</accession>
<evidence type="ECO:0000256" key="9">
    <source>
        <dbReference type="PROSITE-ProRule" id="PRU00042"/>
    </source>
</evidence>
<dbReference type="SMART" id="SM00355">
    <property type="entry name" value="ZnF_C2H2"/>
    <property type="match status" value="5"/>
</dbReference>
<feature type="domain" description="ZAD" evidence="13">
    <location>
        <begin position="5"/>
        <end position="83"/>
    </location>
</feature>
<evidence type="ECO:0000256" key="6">
    <source>
        <dbReference type="ARBA" id="ARBA00023015"/>
    </source>
</evidence>
<dbReference type="AlphaFoldDB" id="A0A182PCY8"/>
<dbReference type="GO" id="GO:0005634">
    <property type="term" value="C:nucleus"/>
    <property type="evidence" value="ECO:0007669"/>
    <property type="project" value="UniProtKB-SubCell"/>
</dbReference>
<feature type="domain" description="C2H2-type" evidence="12">
    <location>
        <begin position="279"/>
        <end position="306"/>
    </location>
</feature>
<evidence type="ECO:0000256" key="1">
    <source>
        <dbReference type="ARBA" id="ARBA00004123"/>
    </source>
</evidence>
<name>A0A182PCY8_9DIPT</name>
<evidence type="ECO:0000256" key="5">
    <source>
        <dbReference type="ARBA" id="ARBA00022833"/>
    </source>
</evidence>
<organism evidence="14 15">
    <name type="scientific">Anopheles epiroticus</name>
    <dbReference type="NCBI Taxonomy" id="199890"/>
    <lineage>
        <taxon>Eukaryota</taxon>
        <taxon>Metazoa</taxon>
        <taxon>Ecdysozoa</taxon>
        <taxon>Arthropoda</taxon>
        <taxon>Hexapoda</taxon>
        <taxon>Insecta</taxon>
        <taxon>Pterygota</taxon>
        <taxon>Neoptera</taxon>
        <taxon>Endopterygota</taxon>
        <taxon>Diptera</taxon>
        <taxon>Nematocera</taxon>
        <taxon>Culicoidea</taxon>
        <taxon>Culicidae</taxon>
        <taxon>Anophelinae</taxon>
        <taxon>Anopheles</taxon>
    </lineage>
</organism>
<dbReference type="PROSITE" id="PS50157">
    <property type="entry name" value="ZINC_FINGER_C2H2_2"/>
    <property type="match status" value="5"/>
</dbReference>
<dbReference type="InterPro" id="IPR012934">
    <property type="entry name" value="Znf_AD"/>
</dbReference>
<protein>
    <submittedName>
        <fullName evidence="14">Uncharacterized protein</fullName>
    </submittedName>
</protein>
<keyword evidence="2 10" id="KW-0479">Metal-binding</keyword>
<dbReference type="InterPro" id="IPR036236">
    <property type="entry name" value="Znf_C2H2_sf"/>
</dbReference>
<evidence type="ECO:0000313" key="14">
    <source>
        <dbReference type="EnsemblMetazoa" id="AEPI004793-PA"/>
    </source>
</evidence>
<dbReference type="EnsemblMetazoa" id="AEPI004793-RA">
    <property type="protein sequence ID" value="AEPI004793-PA"/>
    <property type="gene ID" value="AEPI004793"/>
</dbReference>
<keyword evidence="5 10" id="KW-0862">Zinc</keyword>
<dbReference type="FunFam" id="3.30.160.60:FF:000130">
    <property type="entry name" value="Spalt-like transcription factor 4"/>
    <property type="match status" value="1"/>
</dbReference>
<dbReference type="PROSITE" id="PS00028">
    <property type="entry name" value="ZINC_FINGER_C2H2_1"/>
    <property type="match status" value="4"/>
</dbReference>
<feature type="domain" description="C2H2-type" evidence="12">
    <location>
        <begin position="251"/>
        <end position="278"/>
    </location>
</feature>
<feature type="domain" description="C2H2-type" evidence="12">
    <location>
        <begin position="223"/>
        <end position="250"/>
    </location>
</feature>
<keyword evidence="3" id="KW-0677">Repeat</keyword>
<keyword evidence="4 9" id="KW-0863">Zinc-finger</keyword>
<proteinExistence type="predicted"/>
<evidence type="ECO:0000256" key="10">
    <source>
        <dbReference type="PROSITE-ProRule" id="PRU01263"/>
    </source>
</evidence>
<dbReference type="Pfam" id="PF07776">
    <property type="entry name" value="zf-AD"/>
    <property type="match status" value="1"/>
</dbReference>
<feature type="domain" description="C2H2-type" evidence="12">
    <location>
        <begin position="307"/>
        <end position="334"/>
    </location>
</feature>
<dbReference type="PROSITE" id="PS51915">
    <property type="entry name" value="ZAD"/>
    <property type="match status" value="1"/>
</dbReference>
<evidence type="ECO:0000256" key="4">
    <source>
        <dbReference type="ARBA" id="ARBA00022771"/>
    </source>
</evidence>
<dbReference type="PANTHER" id="PTHR24394:SF58">
    <property type="entry name" value="ZINC FINGER AND BTB DOMAIN CONTAINING 33"/>
    <property type="match status" value="1"/>
</dbReference>
<dbReference type="PANTHER" id="PTHR24394">
    <property type="entry name" value="ZINC FINGER PROTEIN"/>
    <property type="match status" value="1"/>
</dbReference>
<dbReference type="SUPFAM" id="SSF57716">
    <property type="entry name" value="Glucocorticoid receptor-like (DNA-binding domain)"/>
    <property type="match status" value="1"/>
</dbReference>
<dbReference type="FunFam" id="3.30.160.60:FF:000446">
    <property type="entry name" value="Zinc finger protein"/>
    <property type="match status" value="1"/>
</dbReference>
<sequence length="380" mass="43389">MESLEICRVCMEEVQNVWPLFDDCTKVPPNLTPASLISECAGVEIVSNDGLPEMVCDSCLEAMVGAYTIRRKCISSDRKLRKLLLCSMAYVVPKIEKHSKNLTDANASQRRRHSETNDVDAIAENEESTGGSHDGACSEKQNEDSVVSKVSVEEGPELFDEEYLMEYVKDQQQEDVHEDKPFISVDTELETVQHNTADISTVESIQIVEYQETEYASPKEKPFICDICSKRFTTNGNLKAHVLLHTNHRPFGCELCGATFSKKHNFNLHKQRHIGERSHPCPVCEKSFVCAVNLKNHMVIHSFVKPFQCVYCGKEFSFRTDKIRHEITHTGNYRYRCEKCQRTYSRNSDLAKHLVKCNGERLKTNHRAPKRTPKAEHTEQ</sequence>
<dbReference type="Proteomes" id="UP000075885">
    <property type="component" value="Unassembled WGS sequence"/>
</dbReference>
<feature type="domain" description="C2H2-type" evidence="12">
    <location>
        <begin position="335"/>
        <end position="362"/>
    </location>
</feature>
<feature type="binding site" evidence="10">
    <location>
        <position position="59"/>
    </location>
    <ligand>
        <name>Zn(2+)</name>
        <dbReference type="ChEBI" id="CHEBI:29105"/>
    </ligand>
</feature>
<evidence type="ECO:0000256" key="8">
    <source>
        <dbReference type="ARBA" id="ARBA00023242"/>
    </source>
</evidence>
<keyword evidence="6" id="KW-0805">Transcription regulation</keyword>
<dbReference type="GO" id="GO:0008270">
    <property type="term" value="F:zinc ion binding"/>
    <property type="evidence" value="ECO:0007669"/>
    <property type="project" value="UniProtKB-UniRule"/>
</dbReference>
<evidence type="ECO:0000256" key="3">
    <source>
        <dbReference type="ARBA" id="ARBA00022737"/>
    </source>
</evidence>
<feature type="region of interest" description="Disordered" evidence="11">
    <location>
        <begin position="361"/>
        <end position="380"/>
    </location>
</feature>
<evidence type="ECO:0000259" key="12">
    <source>
        <dbReference type="PROSITE" id="PS50157"/>
    </source>
</evidence>
<evidence type="ECO:0000259" key="13">
    <source>
        <dbReference type="PROSITE" id="PS51915"/>
    </source>
</evidence>